<organism evidence="2 3">
    <name type="scientific">Cellvibrio polysaccharolyticus</name>
    <dbReference type="NCBI Taxonomy" id="2082724"/>
    <lineage>
        <taxon>Bacteria</taxon>
        <taxon>Pseudomonadati</taxon>
        <taxon>Pseudomonadota</taxon>
        <taxon>Gammaproteobacteria</taxon>
        <taxon>Cellvibrionales</taxon>
        <taxon>Cellvibrionaceae</taxon>
        <taxon>Cellvibrio</taxon>
    </lineage>
</organism>
<reference evidence="2" key="1">
    <citation type="submission" date="2018-07" db="EMBL/GenBank/DDBJ databases">
        <title>Genome assembly of strain Ka43.</title>
        <authorList>
            <person name="Kukolya J."/>
            <person name="Nagy I."/>
            <person name="Horvath B."/>
            <person name="Toth A."/>
        </authorList>
    </citation>
    <scope>NUCLEOTIDE SEQUENCE</scope>
    <source>
        <strain evidence="2">KB43</strain>
    </source>
</reference>
<proteinExistence type="predicted"/>
<dbReference type="RefSeq" id="WP_193909488.1">
    <property type="nucleotide sequence ID" value="NZ_PRDL01000001.1"/>
</dbReference>
<dbReference type="CDD" id="cd00093">
    <property type="entry name" value="HTH_XRE"/>
    <property type="match status" value="1"/>
</dbReference>
<evidence type="ECO:0000259" key="1">
    <source>
        <dbReference type="PROSITE" id="PS50943"/>
    </source>
</evidence>
<keyword evidence="3" id="KW-1185">Reference proteome</keyword>
<protein>
    <submittedName>
        <fullName evidence="2">XRE family transcriptional regulator</fullName>
    </submittedName>
</protein>
<dbReference type="EMBL" id="PRDL01000001">
    <property type="protein sequence ID" value="MBE8717573.1"/>
    <property type="molecule type" value="Genomic_DNA"/>
</dbReference>
<dbReference type="Gene3D" id="1.10.260.40">
    <property type="entry name" value="lambda repressor-like DNA-binding domains"/>
    <property type="match status" value="1"/>
</dbReference>
<dbReference type="PROSITE" id="PS50943">
    <property type="entry name" value="HTH_CROC1"/>
    <property type="match status" value="1"/>
</dbReference>
<comment type="caution">
    <text evidence="2">The sequence shown here is derived from an EMBL/GenBank/DDBJ whole genome shotgun (WGS) entry which is preliminary data.</text>
</comment>
<feature type="domain" description="HTH cro/C1-type" evidence="1">
    <location>
        <begin position="3"/>
        <end position="34"/>
    </location>
</feature>
<dbReference type="InterPro" id="IPR001387">
    <property type="entry name" value="Cro/C1-type_HTH"/>
</dbReference>
<dbReference type="GO" id="GO:0003677">
    <property type="term" value="F:DNA binding"/>
    <property type="evidence" value="ECO:0007669"/>
    <property type="project" value="InterPro"/>
</dbReference>
<dbReference type="Pfam" id="PF01381">
    <property type="entry name" value="HTH_3"/>
    <property type="match status" value="1"/>
</dbReference>
<accession>A0A928V494</accession>
<gene>
    <name evidence="2" type="ORF">C4F51_10265</name>
</gene>
<dbReference type="AlphaFoldDB" id="A0A928V494"/>
<evidence type="ECO:0000313" key="2">
    <source>
        <dbReference type="EMBL" id="MBE8717573.1"/>
    </source>
</evidence>
<dbReference type="InterPro" id="IPR010982">
    <property type="entry name" value="Lambda_DNA-bd_dom_sf"/>
</dbReference>
<sequence length="57" mass="6306">MRLRFYGEKAGLTQKQLEASSGVRQVTISKLERGGQRLADLGGRAKNTRGANALWLF</sequence>
<dbReference type="SUPFAM" id="SSF47413">
    <property type="entry name" value="lambda repressor-like DNA-binding domains"/>
    <property type="match status" value="1"/>
</dbReference>
<evidence type="ECO:0000313" key="3">
    <source>
        <dbReference type="Proteomes" id="UP000652567"/>
    </source>
</evidence>
<dbReference type="Proteomes" id="UP000652567">
    <property type="component" value="Unassembled WGS sequence"/>
</dbReference>
<name>A0A928V494_9GAMM</name>